<evidence type="ECO:0000313" key="3">
    <source>
        <dbReference type="Proteomes" id="UP001612741"/>
    </source>
</evidence>
<organism evidence="2 3">
    <name type="scientific">Nonomuraea typhae</name>
    <dbReference type="NCBI Taxonomy" id="2603600"/>
    <lineage>
        <taxon>Bacteria</taxon>
        <taxon>Bacillati</taxon>
        <taxon>Actinomycetota</taxon>
        <taxon>Actinomycetes</taxon>
        <taxon>Streptosporangiales</taxon>
        <taxon>Streptosporangiaceae</taxon>
        <taxon>Nonomuraea</taxon>
    </lineage>
</organism>
<accession>A0ABW7YSL2</accession>
<protein>
    <submittedName>
        <fullName evidence="2">S-4TM family putative pore-forming effector</fullName>
    </submittedName>
</protein>
<keyword evidence="3" id="KW-1185">Reference proteome</keyword>
<reference evidence="2 3" key="1">
    <citation type="submission" date="2024-10" db="EMBL/GenBank/DDBJ databases">
        <title>The Natural Products Discovery Center: Release of the First 8490 Sequenced Strains for Exploring Actinobacteria Biosynthetic Diversity.</title>
        <authorList>
            <person name="Kalkreuter E."/>
            <person name="Kautsar S.A."/>
            <person name="Yang D."/>
            <person name="Bader C.D."/>
            <person name="Teijaro C.N."/>
            <person name="Fluegel L."/>
            <person name="Davis C.M."/>
            <person name="Simpson J.R."/>
            <person name="Lauterbach L."/>
            <person name="Steele A.D."/>
            <person name="Gui C."/>
            <person name="Meng S."/>
            <person name="Li G."/>
            <person name="Viehrig K."/>
            <person name="Ye F."/>
            <person name="Su P."/>
            <person name="Kiefer A.F."/>
            <person name="Nichols A."/>
            <person name="Cepeda A.J."/>
            <person name="Yan W."/>
            <person name="Fan B."/>
            <person name="Jiang Y."/>
            <person name="Adhikari A."/>
            <person name="Zheng C.-J."/>
            <person name="Schuster L."/>
            <person name="Cowan T.M."/>
            <person name="Smanski M.J."/>
            <person name="Chevrette M.G."/>
            <person name="De Carvalho L.P.S."/>
            <person name="Shen B."/>
        </authorList>
    </citation>
    <scope>NUCLEOTIDE SEQUENCE [LARGE SCALE GENOMIC DNA]</scope>
    <source>
        <strain evidence="2 3">NPDC050545</strain>
    </source>
</reference>
<name>A0ABW7YSL2_9ACTN</name>
<dbReference type="EMBL" id="JBITGY010000004">
    <property type="protein sequence ID" value="MFI6498912.1"/>
    <property type="molecule type" value="Genomic_DNA"/>
</dbReference>
<dbReference type="RefSeq" id="WP_397082145.1">
    <property type="nucleotide sequence ID" value="NZ_JBITGY010000004.1"/>
</dbReference>
<feature type="compositionally biased region" description="Basic and acidic residues" evidence="1">
    <location>
        <begin position="13"/>
        <end position="22"/>
    </location>
</feature>
<proteinExistence type="predicted"/>
<feature type="region of interest" description="Disordered" evidence="1">
    <location>
        <begin position="1"/>
        <end position="40"/>
    </location>
</feature>
<dbReference type="Proteomes" id="UP001612741">
    <property type="component" value="Unassembled WGS sequence"/>
</dbReference>
<gene>
    <name evidence="2" type="ORF">ACIBG2_16105</name>
</gene>
<dbReference type="Pfam" id="PF18159">
    <property type="entry name" value="S_4TM"/>
    <property type="match status" value="1"/>
</dbReference>
<dbReference type="InterPro" id="IPR049920">
    <property type="entry name" value="IK1_05631-like"/>
</dbReference>
<evidence type="ECO:0000256" key="1">
    <source>
        <dbReference type="SAM" id="MobiDB-lite"/>
    </source>
</evidence>
<sequence length="103" mass="11564">MPLYRPGGSCSDRYSHYRERQPGPRPVPAGDSARITQRQDEPPEHLQLLLAYSHLYKTAQWWRRIRSAGSFALAAISAGWLVLGPNRPNWVGTSGHQQGSSRP</sequence>
<evidence type="ECO:0000313" key="2">
    <source>
        <dbReference type="EMBL" id="MFI6498912.1"/>
    </source>
</evidence>
<comment type="caution">
    <text evidence="2">The sequence shown here is derived from an EMBL/GenBank/DDBJ whole genome shotgun (WGS) entry which is preliminary data.</text>
</comment>